<evidence type="ECO:0000256" key="8">
    <source>
        <dbReference type="ARBA" id="ARBA00022776"/>
    </source>
</evidence>
<feature type="compositionally biased region" description="Acidic residues" evidence="11">
    <location>
        <begin position="249"/>
        <end position="261"/>
    </location>
</feature>
<dbReference type="Proteomes" id="UP001054902">
    <property type="component" value="Unassembled WGS sequence"/>
</dbReference>
<dbReference type="Pfam" id="PF05786">
    <property type="entry name" value="Cnd2"/>
    <property type="match status" value="1"/>
</dbReference>
<dbReference type="PANTHER" id="PTHR13108">
    <property type="entry name" value="CONDENSIN COMPLEX SUBUNIT 2"/>
    <property type="match status" value="1"/>
</dbReference>
<keyword evidence="13" id="KW-1185">Reference proteome</keyword>
<evidence type="ECO:0000256" key="7">
    <source>
        <dbReference type="ARBA" id="ARBA00022618"/>
    </source>
</evidence>
<keyword evidence="8" id="KW-0498">Mitosis</keyword>
<dbReference type="EMBL" id="BLLK01000029">
    <property type="protein sequence ID" value="GFH48635.1"/>
    <property type="molecule type" value="Genomic_DNA"/>
</dbReference>
<sequence>MPVLQDINFNSPKVRKKSRKSMLVLSDSEEEEDYDTAVGLKPKKKGLCLSDDSDDDHNSDDEGYLSPLKKNDESKRKQHPDSMKKDSISASKPAKKTPNPKAKKRRRRSSARFLRLSGRFGDEDNEPVDEVPEEEQRQKLNEMYSQAIQLNAANKINAGNSWGLNIIDKMEKFLGDDDEPSTNAPIDVEEEGQEKGKRVNFTKASCTIDACVKIYSYRVDDAHLTSYKVLANLNRTDGGKKDKNNIDLVDTEGDGNEDGEENQTSYAKRRASTAVVKTIETNMANLNISKLDSAYDIDPIFHKMSQKFDEGGAKGLLLVNLGVADDGCRIVLDSKEQSASAEDAEVNEPELVDEEAVKNASREDGMIDISSLIDCLDKKEGFHNIESVPFVPQLEELRNTYSELEEEGFVEAGKNMPVKSFRYANDAEEDKAAEEAIHREALERSTASGIQNRSYMLPNTSMMTTNLSLMRTSTEDSNPNDDFSDAGYDDYDDGDDGDFDNFIAMDDHAEKYSSDSFRNDFTMDETETFLANTAPATQTSVPTFLDEICNGDALTQGTQFNYFNPEIIEKLTSGNQWAGSSHWKKNQTISRRSKTSDKGKNDQESTNKKRKDTKRKMTRNDQEDTFINFELETCTECLNSLLTKKKTRGRSAKIDSTQMTKASKQKYDKERNLLPIDAGINTKHFTDLFMRPNVNILQSSNTQTSQESQNQKTVGFLDNNQFDDGVDDSYDDGAGFQLAGEDFEDHESPTQDDDFVVEELAGIRKVEKVRVKHATVAKKVDVKRLKKELWEELDVTTAPKQLSQTQNEEKDDEDIEDCDRSIEGILTEEPTVSFKDTVVKLGATESQEDVSLPFYFICVLHLANEKGLKLSNGEHGLNDFTISRDMTATSN</sequence>
<feature type="compositionally biased region" description="Low complexity" evidence="11">
    <location>
        <begin position="89"/>
        <end position="100"/>
    </location>
</feature>
<dbReference type="GO" id="GO:0000796">
    <property type="term" value="C:condensin complex"/>
    <property type="evidence" value="ECO:0007669"/>
    <property type="project" value="InterPro"/>
</dbReference>
<evidence type="ECO:0000256" key="3">
    <source>
        <dbReference type="ARBA" id="ARBA00009471"/>
    </source>
</evidence>
<keyword evidence="10" id="KW-0131">Cell cycle</keyword>
<feature type="compositionally biased region" description="Acidic residues" evidence="11">
    <location>
        <begin position="123"/>
        <end position="133"/>
    </location>
</feature>
<evidence type="ECO:0000256" key="9">
    <source>
        <dbReference type="ARBA" id="ARBA00023067"/>
    </source>
</evidence>
<reference evidence="12 13" key="1">
    <citation type="journal article" date="2021" name="Sci. Rep.">
        <title>The genome of the diatom Chaetoceros tenuissimus carries an ancient integrated fragment of an extant virus.</title>
        <authorList>
            <person name="Hongo Y."/>
            <person name="Kimura K."/>
            <person name="Takaki Y."/>
            <person name="Yoshida Y."/>
            <person name="Baba S."/>
            <person name="Kobayashi G."/>
            <person name="Nagasaki K."/>
            <person name="Hano T."/>
            <person name="Tomaru Y."/>
        </authorList>
    </citation>
    <scope>NUCLEOTIDE SEQUENCE [LARGE SCALE GENOMIC DNA]</scope>
    <source>
        <strain evidence="12 13">NIES-3715</strain>
    </source>
</reference>
<feature type="region of interest" description="Disordered" evidence="11">
    <location>
        <begin position="241"/>
        <end position="266"/>
    </location>
</feature>
<dbReference type="GO" id="GO:0005737">
    <property type="term" value="C:cytoplasm"/>
    <property type="evidence" value="ECO:0007669"/>
    <property type="project" value="UniProtKB-SubCell"/>
</dbReference>
<feature type="region of interest" description="Disordered" evidence="11">
    <location>
        <begin position="1"/>
        <end position="135"/>
    </location>
</feature>
<dbReference type="InterPro" id="IPR022816">
    <property type="entry name" value="Condensin_barren_su2"/>
</dbReference>
<proteinExistence type="inferred from homology"/>
<evidence type="ECO:0000256" key="10">
    <source>
        <dbReference type="ARBA" id="ARBA00023306"/>
    </source>
</evidence>
<keyword evidence="6" id="KW-0963">Cytoplasm</keyword>
<evidence type="ECO:0000256" key="1">
    <source>
        <dbReference type="ARBA" id="ARBA00004286"/>
    </source>
</evidence>
<dbReference type="PANTHER" id="PTHR13108:SF9">
    <property type="entry name" value="CONDENSIN COMPLEX SUBUNIT 2"/>
    <property type="match status" value="1"/>
</dbReference>
<keyword evidence="7" id="KW-0132">Cell division</keyword>
<keyword evidence="9" id="KW-0226">DNA condensation</keyword>
<evidence type="ECO:0000256" key="2">
    <source>
        <dbReference type="ARBA" id="ARBA00004496"/>
    </source>
</evidence>
<accession>A0AAD3H348</accession>
<organism evidence="12 13">
    <name type="scientific">Chaetoceros tenuissimus</name>
    <dbReference type="NCBI Taxonomy" id="426638"/>
    <lineage>
        <taxon>Eukaryota</taxon>
        <taxon>Sar</taxon>
        <taxon>Stramenopiles</taxon>
        <taxon>Ochrophyta</taxon>
        <taxon>Bacillariophyta</taxon>
        <taxon>Coscinodiscophyceae</taxon>
        <taxon>Chaetocerotophycidae</taxon>
        <taxon>Chaetocerotales</taxon>
        <taxon>Chaetocerotaceae</taxon>
        <taxon>Chaetoceros</taxon>
    </lineage>
</organism>
<keyword evidence="5" id="KW-0158">Chromosome</keyword>
<gene>
    <name evidence="12" type="ORF">CTEN210_05111</name>
</gene>
<dbReference type="GO" id="GO:0007076">
    <property type="term" value="P:mitotic chromosome condensation"/>
    <property type="evidence" value="ECO:0007669"/>
    <property type="project" value="InterPro"/>
</dbReference>
<evidence type="ECO:0000256" key="11">
    <source>
        <dbReference type="SAM" id="MobiDB-lite"/>
    </source>
</evidence>
<feature type="region of interest" description="Disordered" evidence="11">
    <location>
        <begin position="576"/>
        <end position="619"/>
    </location>
</feature>
<evidence type="ECO:0000256" key="4">
    <source>
        <dbReference type="ARBA" id="ARBA00016065"/>
    </source>
</evidence>
<evidence type="ECO:0000313" key="13">
    <source>
        <dbReference type="Proteomes" id="UP001054902"/>
    </source>
</evidence>
<feature type="compositionally biased region" description="Basic and acidic residues" evidence="11">
    <location>
        <begin position="69"/>
        <end position="87"/>
    </location>
</feature>
<evidence type="ECO:0000256" key="5">
    <source>
        <dbReference type="ARBA" id="ARBA00022454"/>
    </source>
</evidence>
<comment type="subcellular location">
    <subcellularLocation>
        <location evidence="1">Chromosome</location>
    </subcellularLocation>
    <subcellularLocation>
        <location evidence="2">Cytoplasm</location>
    </subcellularLocation>
</comment>
<dbReference type="GO" id="GO:0051301">
    <property type="term" value="P:cell division"/>
    <property type="evidence" value="ECO:0007669"/>
    <property type="project" value="UniProtKB-KW"/>
</dbReference>
<evidence type="ECO:0000313" key="12">
    <source>
        <dbReference type="EMBL" id="GFH48635.1"/>
    </source>
</evidence>
<feature type="compositionally biased region" description="Basic residues" evidence="11">
    <location>
        <begin position="101"/>
        <end position="110"/>
    </location>
</feature>
<dbReference type="AlphaFoldDB" id="A0AAD3H348"/>
<feature type="compositionally biased region" description="Basic residues" evidence="11">
    <location>
        <begin position="608"/>
        <end position="617"/>
    </location>
</feature>
<name>A0AAD3H348_9STRA</name>
<protein>
    <recommendedName>
        <fullName evidence="4">Condensin complex subunit 2</fullName>
    </recommendedName>
</protein>
<evidence type="ECO:0000256" key="6">
    <source>
        <dbReference type="ARBA" id="ARBA00022490"/>
    </source>
</evidence>
<comment type="caution">
    <text evidence="12">The sequence shown here is derived from an EMBL/GenBank/DDBJ whole genome shotgun (WGS) entry which is preliminary data.</text>
</comment>
<dbReference type="GO" id="GO:0003682">
    <property type="term" value="F:chromatin binding"/>
    <property type="evidence" value="ECO:0007669"/>
    <property type="project" value="TreeGrafter"/>
</dbReference>
<feature type="compositionally biased region" description="Acidic residues" evidence="11">
    <location>
        <begin position="51"/>
        <end position="63"/>
    </location>
</feature>
<comment type="similarity">
    <text evidence="3">Belongs to the CND2 (condensin subunit 2) family.</text>
</comment>
<feature type="compositionally biased region" description="Basic and acidic residues" evidence="11">
    <location>
        <begin position="594"/>
        <end position="607"/>
    </location>
</feature>